<dbReference type="RefSeq" id="WP_092514224.1">
    <property type="nucleotide sequence ID" value="NZ_CAWNQB010000024.1"/>
</dbReference>
<keyword evidence="1" id="KW-0732">Signal</keyword>
<reference evidence="4" key="2">
    <citation type="submission" date="2016-10" db="EMBL/GenBank/DDBJ databases">
        <authorList>
            <person name="Varghese N."/>
            <person name="Submissions S."/>
        </authorList>
    </citation>
    <scope>NUCLEOTIDE SEQUENCE [LARGE SCALE GENOMIC DNA]</scope>
    <source>
        <strain evidence="4">DSM 17908</strain>
    </source>
</reference>
<evidence type="ECO:0000313" key="2">
    <source>
        <dbReference type="EMBL" id="PHM36179.1"/>
    </source>
</evidence>
<gene>
    <name evidence="3" type="ORF">SAMN05421680_13533</name>
    <name evidence="2" type="ORF">Xmau_04323</name>
</gene>
<organism evidence="3 4">
    <name type="scientific">Xenorhabdus mauleonii</name>
    <dbReference type="NCBI Taxonomy" id="351675"/>
    <lineage>
        <taxon>Bacteria</taxon>
        <taxon>Pseudomonadati</taxon>
        <taxon>Pseudomonadota</taxon>
        <taxon>Gammaproteobacteria</taxon>
        <taxon>Enterobacterales</taxon>
        <taxon>Morganellaceae</taxon>
        <taxon>Xenorhabdus</taxon>
    </lineage>
</organism>
<dbReference type="EMBL" id="FORG01000035">
    <property type="protein sequence ID" value="SFK19361.1"/>
    <property type="molecule type" value="Genomic_DNA"/>
</dbReference>
<proteinExistence type="predicted"/>
<accession>A0A1I3XJZ8</accession>
<feature type="chain" id="PRO_5011532713" evidence="1">
    <location>
        <begin position="24"/>
        <end position="171"/>
    </location>
</feature>
<sequence length="171" mass="19535">MRIKNIAFAIVLSSMVLPVSANADTFNALYKKAINNIKSDKQCSKQELTFNTLRKIHDDKDKIQHYSTNFSNDIFVDFSQKNNKIGIDINVYPLLATPDDQLPAFCVISAFQAAIDPSKPIDKYMELVPELYSLAVESESHEYQSKNYEYSMYVDTKSTLQTLTFQIDQIN</sequence>
<dbReference type="EMBL" id="NITY01000030">
    <property type="protein sequence ID" value="PHM36179.1"/>
    <property type="molecule type" value="Genomic_DNA"/>
</dbReference>
<name>A0A1I3XJZ8_9GAMM</name>
<dbReference type="Proteomes" id="UP000224607">
    <property type="component" value="Unassembled WGS sequence"/>
</dbReference>
<protein>
    <submittedName>
        <fullName evidence="3">Uncharacterized protein</fullName>
    </submittedName>
</protein>
<evidence type="ECO:0000256" key="1">
    <source>
        <dbReference type="SAM" id="SignalP"/>
    </source>
</evidence>
<evidence type="ECO:0000313" key="3">
    <source>
        <dbReference type="EMBL" id="SFK19361.1"/>
    </source>
</evidence>
<reference evidence="2 5" key="3">
    <citation type="journal article" date="2017" name="Nat. Microbiol.">
        <title>Natural product diversity associated with the nematode symbionts Photorhabdus and Xenorhabdus.</title>
        <authorList>
            <person name="Tobias N.J."/>
            <person name="Wolff H."/>
            <person name="Djahanschiri B."/>
            <person name="Grundmann F."/>
            <person name="Kronenwerth M."/>
            <person name="Shi Y.M."/>
            <person name="Simonyi S."/>
            <person name="Grun P."/>
            <person name="Shapiro-Ilan D."/>
            <person name="Pidot S.J."/>
            <person name="Stinear T.P."/>
            <person name="Ebersberger I."/>
            <person name="Bode H.B."/>
        </authorList>
    </citation>
    <scope>NUCLEOTIDE SEQUENCE [LARGE SCALE GENOMIC DNA]</scope>
    <source>
        <strain evidence="2 5">DSM 17908</strain>
    </source>
</reference>
<dbReference type="Proteomes" id="UP000198919">
    <property type="component" value="Unassembled WGS sequence"/>
</dbReference>
<dbReference type="AlphaFoldDB" id="A0A1I3XJZ8"/>
<dbReference type="OrthoDB" id="6447989at2"/>
<evidence type="ECO:0000313" key="5">
    <source>
        <dbReference type="Proteomes" id="UP000224607"/>
    </source>
</evidence>
<dbReference type="STRING" id="351675.SAMN05421680_13533"/>
<evidence type="ECO:0000313" key="4">
    <source>
        <dbReference type="Proteomes" id="UP000198919"/>
    </source>
</evidence>
<keyword evidence="5" id="KW-1185">Reference proteome</keyword>
<feature type="signal peptide" evidence="1">
    <location>
        <begin position="1"/>
        <end position="23"/>
    </location>
</feature>
<reference evidence="3" key="1">
    <citation type="submission" date="2016-10" db="EMBL/GenBank/DDBJ databases">
        <authorList>
            <person name="de Groot N.N."/>
        </authorList>
    </citation>
    <scope>NUCLEOTIDE SEQUENCE [LARGE SCALE GENOMIC DNA]</scope>
    <source>
        <strain evidence="3">DSM 17908</strain>
    </source>
</reference>